<keyword evidence="1" id="KW-0732">Signal</keyword>
<protein>
    <submittedName>
        <fullName evidence="3">META domain-containing protein</fullName>
    </submittedName>
</protein>
<evidence type="ECO:0000313" key="3">
    <source>
        <dbReference type="EMBL" id="MVT66651.1"/>
    </source>
</evidence>
<sequence>MISMRRNWNGGIAALTLVAATLGADAARAQEEFPFGFVMTLDAARMPGSKRIPSIEVGDNGEVILELWCDGGKGQFSVAGNTIVFVPGAMENRTCTPERAQADKDLLAALGDVTSWRRHGDEVTFTGSKSLRFVINSN</sequence>
<dbReference type="InterPro" id="IPR038670">
    <property type="entry name" value="HslJ-like_sf"/>
</dbReference>
<reference evidence="3 4" key="1">
    <citation type="submission" date="2019-12" db="EMBL/GenBank/DDBJ databases">
        <title>Draft genome sequences Bradyrhizobium cajani AMBPC1010, Bradyrhizobium pachyrhizi AMBPC1040 and Bradyrhizobium yuanmingense ALSPC3051, three plant growth promoting strains isolated from nodules of Cajanus cajan L. in Dominican Republic.</title>
        <authorList>
            <person name="Flores-Felix J.D."/>
            <person name="Araujo J."/>
            <person name="Diaz-Alcantara C."/>
            <person name="Gonzalez-Andres F."/>
            <person name="Velazquez E."/>
        </authorList>
    </citation>
    <scope>NUCLEOTIDE SEQUENCE [LARGE SCALE GENOMIC DNA]</scope>
    <source>
        <strain evidence="3 4">1040</strain>
    </source>
</reference>
<comment type="caution">
    <text evidence="3">The sequence shown here is derived from an EMBL/GenBank/DDBJ whole genome shotgun (WGS) entry which is preliminary data.</text>
</comment>
<dbReference type="Gene3D" id="2.40.128.270">
    <property type="match status" value="1"/>
</dbReference>
<proteinExistence type="predicted"/>
<feature type="chain" id="PRO_5032762283" evidence="1">
    <location>
        <begin position="27"/>
        <end position="138"/>
    </location>
</feature>
<dbReference type="AlphaFoldDB" id="A0A844SUW3"/>
<dbReference type="RefSeq" id="WP_028333019.1">
    <property type="nucleotide sequence ID" value="NZ_CP121667.1"/>
</dbReference>
<evidence type="ECO:0000313" key="4">
    <source>
        <dbReference type="Proteomes" id="UP000436468"/>
    </source>
</evidence>
<dbReference type="Proteomes" id="UP000436468">
    <property type="component" value="Unassembled WGS sequence"/>
</dbReference>
<accession>A0A844SUW3</accession>
<feature type="signal peptide" evidence="1">
    <location>
        <begin position="1"/>
        <end position="26"/>
    </location>
</feature>
<organism evidence="3 4">
    <name type="scientific">Bradyrhizobium pachyrhizi</name>
    <dbReference type="NCBI Taxonomy" id="280333"/>
    <lineage>
        <taxon>Bacteria</taxon>
        <taxon>Pseudomonadati</taxon>
        <taxon>Pseudomonadota</taxon>
        <taxon>Alphaproteobacteria</taxon>
        <taxon>Hyphomicrobiales</taxon>
        <taxon>Nitrobacteraceae</taxon>
        <taxon>Bradyrhizobium</taxon>
    </lineage>
</organism>
<feature type="domain" description="DUF306" evidence="2">
    <location>
        <begin position="47"/>
        <end position="130"/>
    </location>
</feature>
<dbReference type="InterPro" id="IPR005184">
    <property type="entry name" value="DUF306_Meta_HslJ"/>
</dbReference>
<evidence type="ECO:0000259" key="2">
    <source>
        <dbReference type="Pfam" id="PF03724"/>
    </source>
</evidence>
<dbReference type="Pfam" id="PF03724">
    <property type="entry name" value="META"/>
    <property type="match status" value="1"/>
</dbReference>
<name>A0A844SUW3_9BRAD</name>
<keyword evidence="4" id="KW-1185">Reference proteome</keyword>
<gene>
    <name evidence="3" type="ORF">GPL21_16255</name>
</gene>
<dbReference type="EMBL" id="WQNF01000009">
    <property type="protein sequence ID" value="MVT66651.1"/>
    <property type="molecule type" value="Genomic_DNA"/>
</dbReference>
<evidence type="ECO:0000256" key="1">
    <source>
        <dbReference type="SAM" id="SignalP"/>
    </source>
</evidence>